<evidence type="ECO:0000313" key="3">
    <source>
        <dbReference type="WBParaSite" id="HPBE_0000430801-mRNA-1"/>
    </source>
</evidence>
<proteinExistence type="predicted"/>
<dbReference type="OrthoDB" id="283815at2759"/>
<dbReference type="AlphaFoldDB" id="A0A183FDI4"/>
<accession>A0A183FDI4</accession>
<keyword evidence="2" id="KW-1185">Reference proteome</keyword>
<sequence length="74" mass="8048">MGRPRLPLGLKLATCSARLRLAMHGHRRVRYVYCSQYTVAHVFGTSTASPGTVADVFGTSTESQGTFGDVQLVY</sequence>
<accession>A0A3P8AL60</accession>
<evidence type="ECO:0000313" key="2">
    <source>
        <dbReference type="Proteomes" id="UP000050761"/>
    </source>
</evidence>
<dbReference type="Proteomes" id="UP000050761">
    <property type="component" value="Unassembled WGS sequence"/>
</dbReference>
<reference evidence="1 2" key="1">
    <citation type="submission" date="2018-11" db="EMBL/GenBank/DDBJ databases">
        <authorList>
            <consortium name="Pathogen Informatics"/>
        </authorList>
    </citation>
    <scope>NUCLEOTIDE SEQUENCE [LARGE SCALE GENOMIC DNA]</scope>
</reference>
<dbReference type="EMBL" id="UZAH01025296">
    <property type="protein sequence ID" value="VDO60802.1"/>
    <property type="molecule type" value="Genomic_DNA"/>
</dbReference>
<dbReference type="WBParaSite" id="HPBE_0000430801-mRNA-1">
    <property type="protein sequence ID" value="HPBE_0000430801-mRNA-1"/>
    <property type="gene ID" value="HPBE_0000430801"/>
</dbReference>
<evidence type="ECO:0000313" key="1">
    <source>
        <dbReference type="EMBL" id="VDO60802.1"/>
    </source>
</evidence>
<gene>
    <name evidence="1" type="ORF">HPBE_LOCUS4309</name>
</gene>
<protein>
    <submittedName>
        <fullName evidence="3">Secreted protein</fullName>
    </submittedName>
</protein>
<name>A0A183FDI4_HELPZ</name>
<reference evidence="3" key="2">
    <citation type="submission" date="2019-09" db="UniProtKB">
        <authorList>
            <consortium name="WormBaseParasite"/>
        </authorList>
    </citation>
    <scope>IDENTIFICATION</scope>
</reference>
<organism evidence="2 3">
    <name type="scientific">Heligmosomoides polygyrus</name>
    <name type="common">Parasitic roundworm</name>
    <dbReference type="NCBI Taxonomy" id="6339"/>
    <lineage>
        <taxon>Eukaryota</taxon>
        <taxon>Metazoa</taxon>
        <taxon>Ecdysozoa</taxon>
        <taxon>Nematoda</taxon>
        <taxon>Chromadorea</taxon>
        <taxon>Rhabditida</taxon>
        <taxon>Rhabditina</taxon>
        <taxon>Rhabditomorpha</taxon>
        <taxon>Strongyloidea</taxon>
        <taxon>Heligmosomidae</taxon>
        <taxon>Heligmosomoides</taxon>
    </lineage>
</organism>